<dbReference type="EC" id="2.5.1.7" evidence="12"/>
<dbReference type="InterPro" id="IPR036968">
    <property type="entry name" value="Enolpyruvate_Tfrase_sf"/>
</dbReference>
<evidence type="ECO:0000256" key="15">
    <source>
        <dbReference type="ARBA" id="ARBA00042842"/>
    </source>
</evidence>
<keyword evidence="19" id="KW-1185">Reference proteome</keyword>
<evidence type="ECO:0000256" key="12">
    <source>
        <dbReference type="ARBA" id="ARBA00039108"/>
    </source>
</evidence>
<keyword evidence="4" id="KW-0132">Cell division</keyword>
<evidence type="ECO:0000256" key="14">
    <source>
        <dbReference type="ARBA" id="ARBA00042443"/>
    </source>
</evidence>
<comment type="subcellular location">
    <subcellularLocation>
        <location evidence="1">Cytoplasm</location>
    </subcellularLocation>
</comment>
<gene>
    <name evidence="18" type="ORF">STRAU_0242</name>
</gene>
<evidence type="ECO:0000313" key="18">
    <source>
        <dbReference type="EMBL" id="EPH46689.1"/>
    </source>
</evidence>
<dbReference type="PATRIC" id="fig|1286094.4.peg.238"/>
<feature type="domain" description="Enolpyruvate transferase" evidence="17">
    <location>
        <begin position="13"/>
        <end position="404"/>
    </location>
</feature>
<accession>S3ZV85</accession>
<evidence type="ECO:0000256" key="10">
    <source>
        <dbReference type="ARBA" id="ARBA00037534"/>
    </source>
</evidence>
<keyword evidence="3" id="KW-0963">Cytoplasm</keyword>
<proteinExistence type="inferred from homology"/>
<dbReference type="GO" id="GO:0071555">
    <property type="term" value="P:cell wall organization"/>
    <property type="evidence" value="ECO:0007669"/>
    <property type="project" value="UniProtKB-KW"/>
</dbReference>
<dbReference type="GO" id="GO:0051301">
    <property type="term" value="P:cell division"/>
    <property type="evidence" value="ECO:0007669"/>
    <property type="project" value="UniProtKB-KW"/>
</dbReference>
<dbReference type="InterPro" id="IPR013792">
    <property type="entry name" value="RNA3'P_cycl/enolpyr_Trfase_a/b"/>
</dbReference>
<evidence type="ECO:0000259" key="17">
    <source>
        <dbReference type="Pfam" id="PF00275"/>
    </source>
</evidence>
<evidence type="ECO:0000256" key="6">
    <source>
        <dbReference type="ARBA" id="ARBA00022960"/>
    </source>
</evidence>
<sequence length="423" mass="44477">MPGNKHSMVLGFAAAVTLGAELTLRNAPWLSERDVLARTVEGLGGRVDCDRDTVRVSGRITSGTLPGPAEAPIHGIVYLLPAVLAARGEVTFRGAGGDSLGAFEWGYNRPVKHMLEVAEAFGAQWERRDGALHARASRLRPATVDILRWSQDPARPAGPRVSGATKTALLLAAAAPGTSLILNPHEKEAPHELITVLRGLGLRIDQRDGGWVVHGGTAHTAAEHRLMPDPVETMTWQAFAALTGSTLEIDCGDPAHVFTSIHRELAFLNTLGIEPVFTDEAVIVGPAKGSYAGADLIAESTGISTDIAPLLAVLLLGADSDSVVEDRVWAGRYGYAEPLRRMGARMRVRGRRLLVGPSVLSPPGAPLRPADTRSTAVCLAAALATPGTTTVGGLDHLVRGYAALLPRLTDVGARIELAQGAAA</sequence>
<name>S3ZV85_9ACTN</name>
<keyword evidence="7" id="KW-0573">Peptidoglycan synthesis</keyword>
<protein>
    <recommendedName>
        <fullName evidence="13">UDP-N-acetylglucosamine 1-carboxyvinyltransferase</fullName>
        <ecNumber evidence="12">2.5.1.7</ecNumber>
    </recommendedName>
    <alternativeName>
        <fullName evidence="14">Enoylpyruvate transferase</fullName>
    </alternativeName>
    <alternativeName>
        <fullName evidence="15">UDP-N-acetylglucosamine enolpyruvyl transferase</fullName>
    </alternativeName>
</protein>
<reference evidence="18 19" key="1">
    <citation type="submission" date="2013-02" db="EMBL/GenBank/DDBJ databases">
        <title>Draft Genome Sequence of Streptomyces aurantiacus, Which Produces Setomimycin.</title>
        <authorList>
            <person name="Gruening B.A."/>
            <person name="Praeg A."/>
            <person name="Erxleben A."/>
            <person name="Guenther S."/>
            <person name="Mueller M."/>
        </authorList>
    </citation>
    <scope>NUCLEOTIDE SEQUENCE [LARGE SCALE GENOMIC DNA]</scope>
    <source>
        <strain evidence="18 19">JA 4570</strain>
    </source>
</reference>
<dbReference type="Proteomes" id="UP000014629">
    <property type="component" value="Unassembled WGS sequence"/>
</dbReference>
<keyword evidence="5 18" id="KW-0808">Transferase</keyword>
<organism evidence="18 19">
    <name type="scientific">Streptomyces aurantiacus JA 4570</name>
    <dbReference type="NCBI Taxonomy" id="1286094"/>
    <lineage>
        <taxon>Bacteria</taxon>
        <taxon>Bacillati</taxon>
        <taxon>Actinomycetota</taxon>
        <taxon>Actinomycetes</taxon>
        <taxon>Kitasatosporales</taxon>
        <taxon>Streptomycetaceae</taxon>
        <taxon>Streptomyces</taxon>
        <taxon>Streptomyces aurantiacus group</taxon>
    </lineage>
</organism>
<dbReference type="Pfam" id="PF00275">
    <property type="entry name" value="EPSP_synthase"/>
    <property type="match status" value="1"/>
</dbReference>
<dbReference type="PANTHER" id="PTHR43783:SF1">
    <property type="entry name" value="UDP-N-ACETYLGLUCOSAMINE 1-CARBOXYVINYLTRANSFERASE"/>
    <property type="match status" value="1"/>
</dbReference>
<keyword evidence="6" id="KW-0133">Cell shape</keyword>
<dbReference type="EMBL" id="AOPZ01000008">
    <property type="protein sequence ID" value="EPH46689.1"/>
    <property type="molecule type" value="Genomic_DNA"/>
</dbReference>
<dbReference type="SUPFAM" id="SSF55205">
    <property type="entry name" value="EPT/RTPC-like"/>
    <property type="match status" value="1"/>
</dbReference>
<keyword evidence="8" id="KW-0131">Cell cycle</keyword>
<comment type="catalytic activity">
    <reaction evidence="16">
        <text>phosphoenolpyruvate + UDP-N-acetyl-alpha-D-glucosamine = UDP-N-acetyl-3-O-(1-carboxyvinyl)-alpha-D-glucosamine + phosphate</text>
        <dbReference type="Rhea" id="RHEA:18681"/>
        <dbReference type="ChEBI" id="CHEBI:43474"/>
        <dbReference type="ChEBI" id="CHEBI:57705"/>
        <dbReference type="ChEBI" id="CHEBI:58702"/>
        <dbReference type="ChEBI" id="CHEBI:68483"/>
        <dbReference type="EC" id="2.5.1.7"/>
    </reaction>
</comment>
<evidence type="ECO:0000313" key="19">
    <source>
        <dbReference type="Proteomes" id="UP000014629"/>
    </source>
</evidence>
<evidence type="ECO:0000256" key="4">
    <source>
        <dbReference type="ARBA" id="ARBA00022618"/>
    </source>
</evidence>
<evidence type="ECO:0000256" key="2">
    <source>
        <dbReference type="ARBA" id="ARBA00004752"/>
    </source>
</evidence>
<evidence type="ECO:0000256" key="13">
    <source>
        <dbReference type="ARBA" id="ARBA00039754"/>
    </source>
</evidence>
<dbReference type="GO" id="GO:0005737">
    <property type="term" value="C:cytoplasm"/>
    <property type="evidence" value="ECO:0007669"/>
    <property type="project" value="UniProtKB-SubCell"/>
</dbReference>
<keyword evidence="9" id="KW-0961">Cell wall biogenesis/degradation</keyword>
<evidence type="ECO:0000256" key="5">
    <source>
        <dbReference type="ARBA" id="ARBA00022679"/>
    </source>
</evidence>
<dbReference type="AlphaFoldDB" id="S3ZV85"/>
<evidence type="ECO:0000256" key="11">
    <source>
        <dbReference type="ARBA" id="ARBA00038367"/>
    </source>
</evidence>
<comment type="similarity">
    <text evidence="11">Belongs to the EPSP synthase family. MurA subfamily.</text>
</comment>
<comment type="function">
    <text evidence="10">Cell wall formation. Adds enolpyruvyl to UDP-N-acetylglucosamine.</text>
</comment>
<dbReference type="Gene3D" id="3.65.10.10">
    <property type="entry name" value="Enolpyruvate transferase domain"/>
    <property type="match status" value="2"/>
</dbReference>
<dbReference type="GO" id="GO:0009252">
    <property type="term" value="P:peptidoglycan biosynthetic process"/>
    <property type="evidence" value="ECO:0007669"/>
    <property type="project" value="UniProtKB-KW"/>
</dbReference>
<comment type="caution">
    <text evidence="18">The sequence shown here is derived from an EMBL/GenBank/DDBJ whole genome shotgun (WGS) entry which is preliminary data.</text>
</comment>
<dbReference type="PANTHER" id="PTHR43783">
    <property type="entry name" value="UDP-N-ACETYLGLUCOSAMINE 1-CARBOXYVINYLTRANSFERASE"/>
    <property type="match status" value="1"/>
</dbReference>
<evidence type="ECO:0000256" key="8">
    <source>
        <dbReference type="ARBA" id="ARBA00023306"/>
    </source>
</evidence>
<dbReference type="InterPro" id="IPR050068">
    <property type="entry name" value="MurA_subfamily"/>
</dbReference>
<dbReference type="InterPro" id="IPR001986">
    <property type="entry name" value="Enolpyruvate_Tfrase_dom"/>
</dbReference>
<evidence type="ECO:0000256" key="7">
    <source>
        <dbReference type="ARBA" id="ARBA00022984"/>
    </source>
</evidence>
<evidence type="ECO:0000256" key="9">
    <source>
        <dbReference type="ARBA" id="ARBA00023316"/>
    </source>
</evidence>
<evidence type="ECO:0000256" key="3">
    <source>
        <dbReference type="ARBA" id="ARBA00022490"/>
    </source>
</evidence>
<dbReference type="GO" id="GO:0008760">
    <property type="term" value="F:UDP-N-acetylglucosamine 1-carboxyvinyltransferase activity"/>
    <property type="evidence" value="ECO:0007669"/>
    <property type="project" value="UniProtKB-EC"/>
</dbReference>
<evidence type="ECO:0000256" key="1">
    <source>
        <dbReference type="ARBA" id="ARBA00004496"/>
    </source>
</evidence>
<dbReference type="GO" id="GO:0008360">
    <property type="term" value="P:regulation of cell shape"/>
    <property type="evidence" value="ECO:0007669"/>
    <property type="project" value="UniProtKB-KW"/>
</dbReference>
<comment type="pathway">
    <text evidence="2">Cell wall biogenesis; peptidoglycan biosynthesis.</text>
</comment>
<evidence type="ECO:0000256" key="16">
    <source>
        <dbReference type="ARBA" id="ARBA00047527"/>
    </source>
</evidence>